<feature type="domain" description="C4-type zinc ribbon" evidence="2">
    <location>
        <begin position="206"/>
        <end position="238"/>
    </location>
</feature>
<proteinExistence type="predicted"/>
<organism evidence="3">
    <name type="scientific">marine sediment metagenome</name>
    <dbReference type="NCBI Taxonomy" id="412755"/>
    <lineage>
        <taxon>unclassified sequences</taxon>
        <taxon>metagenomes</taxon>
        <taxon>ecological metagenomes</taxon>
    </lineage>
</organism>
<comment type="caution">
    <text evidence="3">The sequence shown here is derived from an EMBL/GenBank/DDBJ whole genome shotgun (WGS) entry which is preliminary data.</text>
</comment>
<dbReference type="EMBL" id="LAZR01000205">
    <property type="protein sequence ID" value="KKN82149.1"/>
    <property type="molecule type" value="Genomic_DNA"/>
</dbReference>
<keyword evidence="1" id="KW-0175">Coiled coil</keyword>
<dbReference type="InterPro" id="IPR003743">
    <property type="entry name" value="Zf-RING_7"/>
</dbReference>
<dbReference type="AlphaFoldDB" id="A0A0F9TS27"/>
<evidence type="ECO:0000259" key="2">
    <source>
        <dbReference type="Pfam" id="PF02591"/>
    </source>
</evidence>
<protein>
    <recommendedName>
        <fullName evidence="2">C4-type zinc ribbon domain-containing protein</fullName>
    </recommendedName>
</protein>
<evidence type="ECO:0000313" key="3">
    <source>
        <dbReference type="EMBL" id="KKN82149.1"/>
    </source>
</evidence>
<sequence>MGQMLEALLKLQSVETQLSQVLSRLRSRENAVKAQQRKIDHLRIQYDQLHEHLIDKRKQADSLDLDLKEKEAQVAKFRTSLNTARTNKEYAAILTQINAFRADNARIEEVALQRMQEADEVARQVEELKGQITTEEATLQQVGEHSAAEIERLNVILADLQAKRDEAAAAVAPGGLAIFNRMAQQYDGEAMAVIETQGKKPPYSYTCGGCYMSLTAEHTNALQVADSVRTCDNCGRILYLDPAAQKT</sequence>
<reference evidence="3" key="1">
    <citation type="journal article" date="2015" name="Nature">
        <title>Complex archaea that bridge the gap between prokaryotes and eukaryotes.</title>
        <authorList>
            <person name="Spang A."/>
            <person name="Saw J.H."/>
            <person name="Jorgensen S.L."/>
            <person name="Zaremba-Niedzwiedzka K."/>
            <person name="Martijn J."/>
            <person name="Lind A.E."/>
            <person name="van Eijk R."/>
            <person name="Schleper C."/>
            <person name="Guy L."/>
            <person name="Ettema T.J."/>
        </authorList>
    </citation>
    <scope>NUCLEOTIDE SEQUENCE</scope>
</reference>
<feature type="coiled-coil region" evidence="1">
    <location>
        <begin position="25"/>
        <end position="87"/>
    </location>
</feature>
<dbReference type="Gene3D" id="1.10.287.1490">
    <property type="match status" value="1"/>
</dbReference>
<dbReference type="Pfam" id="PF02591">
    <property type="entry name" value="Zn_ribbon_9"/>
    <property type="match status" value="1"/>
</dbReference>
<name>A0A0F9TS27_9ZZZZ</name>
<evidence type="ECO:0000256" key="1">
    <source>
        <dbReference type="SAM" id="Coils"/>
    </source>
</evidence>
<gene>
    <name evidence="3" type="ORF">LCGC14_0312620</name>
</gene>
<accession>A0A0F9TS27</accession>
<feature type="coiled-coil region" evidence="1">
    <location>
        <begin position="118"/>
        <end position="170"/>
    </location>
</feature>